<accession>A0A1R1B9S8</accession>
<feature type="region of interest" description="Disordered" evidence="1">
    <location>
        <begin position="286"/>
        <end position="369"/>
    </location>
</feature>
<evidence type="ECO:0000256" key="1">
    <source>
        <dbReference type="SAM" id="MobiDB-lite"/>
    </source>
</evidence>
<evidence type="ECO:0000313" key="4">
    <source>
        <dbReference type="Proteomes" id="UP000187074"/>
    </source>
</evidence>
<dbReference type="Proteomes" id="UP000187074">
    <property type="component" value="Unassembled WGS sequence"/>
</dbReference>
<keyword evidence="3" id="KW-0969">Cilium</keyword>
<keyword evidence="3" id="KW-0966">Cell projection</keyword>
<dbReference type="OrthoDB" id="2840666at2"/>
<comment type="caution">
    <text evidence="3">The sequence shown here is derived from an EMBL/GenBank/DDBJ whole genome shotgun (WGS) entry which is preliminary data.</text>
</comment>
<dbReference type="AlphaFoldDB" id="A0A1R1B9S8"/>
<evidence type="ECO:0000259" key="2">
    <source>
        <dbReference type="SMART" id="SM00858"/>
    </source>
</evidence>
<gene>
    <name evidence="3" type="ORF">BK123_04370</name>
</gene>
<protein>
    <submittedName>
        <fullName evidence="3">Flagellar biosynthesis protein FlgA</fullName>
    </submittedName>
</protein>
<name>A0A1R1B9S8_PAELA</name>
<feature type="compositionally biased region" description="Polar residues" evidence="1">
    <location>
        <begin position="294"/>
        <end position="315"/>
    </location>
</feature>
<sequence>MPIIRRRSRKLIFAGLAGAAVTGAVCAGAMMYYVNGYKEQQNVERTKYEQRITELEETQLQQLNSMKVAWVPLKDIPPGHFIDAKDIKEVRLPDDGSSGNLFSVKEEIAGKGAKIELLQGTPITRSMLFEEEPTPSDLRHREMKSVYLPSNLRQGDVIDVRVQFPTGQDYIILSKKKIDKLQNPAFWTTLSEQEILLLSSALVDAYLHDATLYALTYVEPELQDRAIPNYPPNAEVTKLITSNPNIVKKAEKFFEVTLRNTLEEDLKKLQPNQQAQVSDMHHNSIFASGARSPDSWSPASNISTQAKSSTDTEWNTADIRSDDESNTETPIREERDSEAEQILGSSGSPESQNSSDRESQEAELIFSSP</sequence>
<dbReference type="CDD" id="cd11614">
    <property type="entry name" value="SAF_CpaB_FlgA_like"/>
    <property type="match status" value="1"/>
</dbReference>
<organism evidence="3 4">
    <name type="scientific">Paenibacillus lautus</name>
    <name type="common">Bacillus lautus</name>
    <dbReference type="NCBI Taxonomy" id="1401"/>
    <lineage>
        <taxon>Bacteria</taxon>
        <taxon>Bacillati</taxon>
        <taxon>Bacillota</taxon>
        <taxon>Bacilli</taxon>
        <taxon>Bacillales</taxon>
        <taxon>Paenibacillaceae</taxon>
        <taxon>Paenibacillus</taxon>
    </lineage>
</organism>
<reference evidence="3 4" key="1">
    <citation type="submission" date="2016-11" db="EMBL/GenBank/DDBJ databases">
        <title>Paenibacillus species isolates.</title>
        <authorList>
            <person name="Beno S.M."/>
        </authorList>
    </citation>
    <scope>NUCLEOTIDE SEQUENCE [LARGE SCALE GENOMIC DNA]</scope>
    <source>
        <strain evidence="3 4">FSL F4-0100</strain>
    </source>
</reference>
<dbReference type="STRING" id="1401.BK123_04370"/>
<dbReference type="Gene3D" id="3.90.1210.10">
    <property type="entry name" value="Antifreeze-like/N-acetylneuraminic acid synthase C-terminal domain"/>
    <property type="match status" value="1"/>
</dbReference>
<dbReference type="InterPro" id="IPR013974">
    <property type="entry name" value="SAF"/>
</dbReference>
<feature type="domain" description="SAF" evidence="2">
    <location>
        <begin position="67"/>
        <end position="129"/>
    </location>
</feature>
<proteinExistence type="predicted"/>
<evidence type="ECO:0000313" key="3">
    <source>
        <dbReference type="EMBL" id="OME96818.1"/>
    </source>
</evidence>
<dbReference type="EMBL" id="MRTF01000001">
    <property type="protein sequence ID" value="OME96818.1"/>
    <property type="molecule type" value="Genomic_DNA"/>
</dbReference>
<dbReference type="SMART" id="SM00858">
    <property type="entry name" value="SAF"/>
    <property type="match status" value="1"/>
</dbReference>
<dbReference type="Pfam" id="PF08666">
    <property type="entry name" value="SAF"/>
    <property type="match status" value="1"/>
</dbReference>
<keyword evidence="3" id="KW-0282">Flagellum</keyword>
<dbReference type="RefSeq" id="WP_076321159.1">
    <property type="nucleotide sequence ID" value="NZ_MRTF01000001.1"/>
</dbReference>
<feature type="compositionally biased region" description="Low complexity" evidence="1">
    <location>
        <begin position="345"/>
        <end position="354"/>
    </location>
</feature>